<comment type="caution">
    <text evidence="1">The sequence shown here is derived from an EMBL/GenBank/DDBJ whole genome shotgun (WGS) entry which is preliminary data.</text>
</comment>
<accession>A0A0L6V5X2</accession>
<evidence type="ECO:0000313" key="1">
    <source>
        <dbReference type="EMBL" id="KNZ55525.1"/>
    </source>
</evidence>
<name>A0A0L6V5X2_9BASI</name>
<dbReference type="Proteomes" id="UP000037035">
    <property type="component" value="Unassembled WGS sequence"/>
</dbReference>
<dbReference type="VEuPathDB" id="FungiDB:VP01_2657g3"/>
<reference evidence="1 2" key="1">
    <citation type="submission" date="2015-08" db="EMBL/GenBank/DDBJ databases">
        <title>Next Generation Sequencing and Analysis of the Genome of Puccinia sorghi L Schw, the Causal Agent of Maize Common Rust.</title>
        <authorList>
            <person name="Rochi L."/>
            <person name="Burguener G."/>
            <person name="Darino M."/>
            <person name="Turjanski A."/>
            <person name="Kreff E."/>
            <person name="Dieguez M.J."/>
            <person name="Sacco F."/>
        </authorList>
    </citation>
    <scope>NUCLEOTIDE SEQUENCE [LARGE SCALE GENOMIC DNA]</scope>
    <source>
        <strain evidence="1 2">RO10H11247</strain>
    </source>
</reference>
<gene>
    <name evidence="1" type="ORF">VP01_2657g3</name>
</gene>
<keyword evidence="2" id="KW-1185">Reference proteome</keyword>
<dbReference type="EMBL" id="LAVV01007565">
    <property type="protein sequence ID" value="KNZ55525.1"/>
    <property type="molecule type" value="Genomic_DNA"/>
</dbReference>
<proteinExistence type="predicted"/>
<dbReference type="AlphaFoldDB" id="A0A0L6V5X2"/>
<organism evidence="1 2">
    <name type="scientific">Puccinia sorghi</name>
    <dbReference type="NCBI Taxonomy" id="27349"/>
    <lineage>
        <taxon>Eukaryota</taxon>
        <taxon>Fungi</taxon>
        <taxon>Dikarya</taxon>
        <taxon>Basidiomycota</taxon>
        <taxon>Pucciniomycotina</taxon>
        <taxon>Pucciniomycetes</taxon>
        <taxon>Pucciniales</taxon>
        <taxon>Pucciniaceae</taxon>
        <taxon>Puccinia</taxon>
    </lineage>
</organism>
<evidence type="ECO:0000313" key="2">
    <source>
        <dbReference type="Proteomes" id="UP000037035"/>
    </source>
</evidence>
<sequence>MCAQAGSWSSSEKNHKILTTIETVRNGFPSIILYCPLIGKTQSRTLMKQRLEWGLDKEMQTEQRKRVRKKIKAKRRDEIRQTLWKEGLSMKSFRQKKKKEIMKRGKRTEMERVFDIEVQESENLKKTGETDCNLSLRVEVWINFFDEILERFDRGRFGQGISGHVLSLNQCDLDVFVFDFLLKTFGSEFVVQSFIVNEMICAIFFFEVCGRFDLQIPHLIDESLQPNTFMKRFDYCSTRSESQKYSTDNHFEKFESQGHHPKWHHYRWTRTPQILPRLFDFPLSSILKRKKWEMGQTHRGVSIDWLKVTEKEGEEPMMILFVCGLNI</sequence>
<protein>
    <submittedName>
        <fullName evidence="1">Uncharacterized protein</fullName>
    </submittedName>
</protein>